<dbReference type="GO" id="GO:0003677">
    <property type="term" value="F:DNA binding"/>
    <property type="evidence" value="ECO:0007669"/>
    <property type="project" value="UniProtKB-KW"/>
</dbReference>
<reference evidence="3" key="1">
    <citation type="submission" date="2022-03" db="EMBL/GenBank/DDBJ databases">
        <authorList>
            <person name="Tunstrom K."/>
        </authorList>
    </citation>
    <scope>NUCLEOTIDE SEQUENCE</scope>
</reference>
<dbReference type="PANTHER" id="PTHR19303:SF71">
    <property type="entry name" value="ZINC FINGER PHD-TYPE DOMAIN-CONTAINING PROTEIN"/>
    <property type="match status" value="1"/>
</dbReference>
<evidence type="ECO:0000313" key="4">
    <source>
        <dbReference type="Proteomes" id="UP001153954"/>
    </source>
</evidence>
<dbReference type="AlphaFoldDB" id="A0AAU9TC64"/>
<dbReference type="PROSITE" id="PS51253">
    <property type="entry name" value="HTH_CENPB"/>
    <property type="match status" value="1"/>
</dbReference>
<dbReference type="Proteomes" id="UP001153954">
    <property type="component" value="Unassembled WGS sequence"/>
</dbReference>
<feature type="domain" description="HTH CENPB-type" evidence="2">
    <location>
        <begin position="67"/>
        <end position="145"/>
    </location>
</feature>
<name>A0AAU9TC64_EUPED</name>
<dbReference type="InterPro" id="IPR050863">
    <property type="entry name" value="CenT-Element_Derived"/>
</dbReference>
<dbReference type="Pfam" id="PF03184">
    <property type="entry name" value="DDE_1"/>
    <property type="match status" value="1"/>
</dbReference>
<organism evidence="3 4">
    <name type="scientific">Euphydryas editha</name>
    <name type="common">Edith's checkerspot</name>
    <dbReference type="NCBI Taxonomy" id="104508"/>
    <lineage>
        <taxon>Eukaryota</taxon>
        <taxon>Metazoa</taxon>
        <taxon>Ecdysozoa</taxon>
        <taxon>Arthropoda</taxon>
        <taxon>Hexapoda</taxon>
        <taxon>Insecta</taxon>
        <taxon>Pterygota</taxon>
        <taxon>Neoptera</taxon>
        <taxon>Endopterygota</taxon>
        <taxon>Lepidoptera</taxon>
        <taxon>Glossata</taxon>
        <taxon>Ditrysia</taxon>
        <taxon>Papilionoidea</taxon>
        <taxon>Nymphalidae</taxon>
        <taxon>Nymphalinae</taxon>
        <taxon>Euphydryas</taxon>
    </lineage>
</organism>
<dbReference type="PANTHER" id="PTHR19303">
    <property type="entry name" value="TRANSPOSON"/>
    <property type="match status" value="1"/>
</dbReference>
<keyword evidence="1" id="KW-0238">DNA-binding</keyword>
<evidence type="ECO:0000259" key="2">
    <source>
        <dbReference type="PROSITE" id="PS51253"/>
    </source>
</evidence>
<sequence>MPRQYKTKEGSKKRIPVDKEKLKIAVADVLGGNTLKGTSKKYGVPLMTLKRYARRQKQTNQEIEYEPNYKKSQVLTDEEEKDLATYLETASKLYHGLTPKNVRTLAYQFVKRNNKKFPDNWELRQEASYDWFWGFMQRHNELSLRKPEATSLSRATSFNRHNVKQFFDNLKSLMNRYNFEPQQIYNVDETGLTTVHKPKKIVACRGLKQVSKVTSAERGEIVTVCSAINAIGNHLPPFMIFPRKNWQDRMIYNSPPGTSCAPNPSGWMNAVIFLQYLNHFQKHVRSSKENPTLIIFDNHESHISIDSIKYAKEHGIHLLTIPPHTSQKLQPLDRILFGTLKSYYDTACDDWMASHPACKITIYDISGLLERAYPLAMTPRNITKSFKITGIYPLNTDIFTDDEFLSSYVTDRPEESHDDSALDQQDHLAEALIDADVRHVTENLQII</sequence>
<evidence type="ECO:0000256" key="1">
    <source>
        <dbReference type="ARBA" id="ARBA00023125"/>
    </source>
</evidence>
<dbReference type="Gene3D" id="3.30.420.10">
    <property type="entry name" value="Ribonuclease H-like superfamily/Ribonuclease H"/>
    <property type="match status" value="1"/>
</dbReference>
<protein>
    <recommendedName>
        <fullName evidence="2">HTH CENPB-type domain-containing protein</fullName>
    </recommendedName>
</protein>
<gene>
    <name evidence="3" type="ORF">EEDITHA_LOCUS1223</name>
</gene>
<dbReference type="EMBL" id="CAKOGL010000003">
    <property type="protein sequence ID" value="CAH2084676.1"/>
    <property type="molecule type" value="Genomic_DNA"/>
</dbReference>
<dbReference type="GO" id="GO:0005634">
    <property type="term" value="C:nucleus"/>
    <property type="evidence" value="ECO:0007669"/>
    <property type="project" value="TreeGrafter"/>
</dbReference>
<dbReference type="InterPro" id="IPR006600">
    <property type="entry name" value="HTH_CenpB_DNA-bd_dom"/>
</dbReference>
<evidence type="ECO:0000313" key="3">
    <source>
        <dbReference type="EMBL" id="CAH2084676.1"/>
    </source>
</evidence>
<comment type="caution">
    <text evidence="3">The sequence shown here is derived from an EMBL/GenBank/DDBJ whole genome shotgun (WGS) entry which is preliminary data.</text>
</comment>
<dbReference type="InterPro" id="IPR036397">
    <property type="entry name" value="RNaseH_sf"/>
</dbReference>
<proteinExistence type="predicted"/>
<accession>A0AAU9TC64</accession>
<dbReference type="InterPro" id="IPR004875">
    <property type="entry name" value="DDE_SF_endonuclease_dom"/>
</dbReference>
<keyword evidence="4" id="KW-1185">Reference proteome</keyword>